<dbReference type="EMBL" id="LSBH01000001">
    <property type="protein sequence ID" value="OAQ87257.1"/>
    <property type="molecule type" value="Genomic_DNA"/>
</dbReference>
<feature type="compositionally biased region" description="Polar residues" evidence="2">
    <location>
        <begin position="364"/>
        <end position="384"/>
    </location>
</feature>
<dbReference type="Proteomes" id="UP000078240">
    <property type="component" value="Unassembled WGS sequence"/>
</dbReference>
<dbReference type="EMBL" id="JAWRVI010000085">
    <property type="protein sequence ID" value="KAK4078410.1"/>
    <property type="molecule type" value="Genomic_DNA"/>
</dbReference>
<keyword evidence="6" id="KW-1185">Reference proteome</keyword>
<evidence type="ECO:0000256" key="2">
    <source>
        <dbReference type="SAM" id="MobiDB-lite"/>
    </source>
</evidence>
<feature type="region of interest" description="Disordered" evidence="2">
    <location>
        <begin position="1"/>
        <end position="127"/>
    </location>
</feature>
<feature type="compositionally biased region" description="Polar residues" evidence="2">
    <location>
        <begin position="79"/>
        <end position="88"/>
    </location>
</feature>
<feature type="coiled-coil region" evidence="1">
    <location>
        <begin position="456"/>
        <end position="483"/>
    </location>
</feature>
<reference evidence="4 5" key="1">
    <citation type="submission" date="2016-01" db="EMBL/GenBank/DDBJ databases">
        <title>Biosynthesis of antibiotic leucinostatins and their inhibition on Phytophthora in bio-control Purpureocillium lilacinum.</title>
        <authorList>
            <person name="Wang G."/>
            <person name="Liu Z."/>
            <person name="Lin R."/>
            <person name="Li E."/>
            <person name="Mao Z."/>
            <person name="Ling J."/>
            <person name="Yin W."/>
            <person name="Xie B."/>
        </authorList>
    </citation>
    <scope>NUCLEOTIDE SEQUENCE [LARGE SCALE GENOMIC DNA]</scope>
    <source>
        <strain evidence="4">PLBJ-1</strain>
    </source>
</reference>
<reference evidence="3 6" key="3">
    <citation type="journal article" date="2024" name="Microbiol. Resour. Announc.">
        <title>Genome annotations for the ascomycete fungi Trichoderma harzianum, Trichoderma aggressivum, and Purpureocillium lilacinum.</title>
        <authorList>
            <person name="Beijen E.P.W."/>
            <person name="Ohm R.A."/>
        </authorList>
    </citation>
    <scope>NUCLEOTIDE SEQUENCE [LARGE SCALE GENOMIC DNA]</scope>
    <source>
        <strain evidence="3 6">CBS 150709</strain>
    </source>
</reference>
<sequence length="494" mass="53368">MQGSSSLPDGQWVRSQGHDDQPADNSSPPPSPPRSRIPRKLELHVQAPAASSSKPNSPTTPTSRRQSSIAISKEPGSPLRQSLSTTQLDDPEEPTTDPQRGTQKMPLTGDGKTPASPDVNQHGHDGAFSSRLNRLVGARSWPDTAHAYARPTSSPAPNTGPASVARSASPAIAPRFALFSSLPSLKGPAPSKVAVPQDDEFINLDIQASLFPAGAPAEGDVFSPAAFKNLHLNAVGVLRKFQAAYQDRTMALLELRAEREAQNDEKIGLETRSHHLKMQLEGMAQRATEIESTMRALREELDTERRLRMEERHAKYATLSSLSVSEDLGVEEDQMDERRRSVATSKTDLGSETDTESIAGASLFSRSRSPTVRSSITDATSTDSMPPPPLPPKPKRNSLEPPPPASKAQPQPQLSAFQRLFRGSPQVEAPKIEETQAVYSCRNCEGQDASAAWNTVSLLRDENKGLKRRVGELESAVEEVLDAVNGVSMSPLAV</sequence>
<name>A0A179HAR1_PURLI</name>
<feature type="compositionally biased region" description="Low complexity" evidence="2">
    <location>
        <begin position="406"/>
        <end position="416"/>
    </location>
</feature>
<reference evidence="3" key="2">
    <citation type="submission" date="2023-11" db="EMBL/GenBank/DDBJ databases">
        <authorList>
            <person name="Beijen E."/>
            <person name="Ohm R.A."/>
        </authorList>
    </citation>
    <scope>NUCLEOTIDE SEQUENCE</scope>
    <source>
        <strain evidence="3">CBS 150709</strain>
    </source>
</reference>
<organism evidence="4 5">
    <name type="scientific">Purpureocillium lilacinum</name>
    <name type="common">Paecilomyces lilacinus</name>
    <dbReference type="NCBI Taxonomy" id="33203"/>
    <lineage>
        <taxon>Eukaryota</taxon>
        <taxon>Fungi</taxon>
        <taxon>Dikarya</taxon>
        <taxon>Ascomycota</taxon>
        <taxon>Pezizomycotina</taxon>
        <taxon>Sordariomycetes</taxon>
        <taxon>Hypocreomycetidae</taxon>
        <taxon>Hypocreales</taxon>
        <taxon>Ophiocordycipitaceae</taxon>
        <taxon>Purpureocillium</taxon>
    </lineage>
</organism>
<feature type="region of interest" description="Disordered" evidence="2">
    <location>
        <begin position="327"/>
        <end position="429"/>
    </location>
</feature>
<comment type="caution">
    <text evidence="4">The sequence shown here is derived from an EMBL/GenBank/DDBJ whole genome shotgun (WGS) entry which is preliminary data.</text>
</comment>
<evidence type="ECO:0000313" key="4">
    <source>
        <dbReference type="EMBL" id="OAQ87257.1"/>
    </source>
</evidence>
<evidence type="ECO:0000313" key="3">
    <source>
        <dbReference type="EMBL" id="KAK4078410.1"/>
    </source>
</evidence>
<keyword evidence="1" id="KW-0175">Coiled coil</keyword>
<accession>A0A179HAR1</accession>
<protein>
    <submittedName>
        <fullName evidence="4">Uncharacterized protein</fullName>
    </submittedName>
</protein>
<proteinExistence type="predicted"/>
<feature type="coiled-coil region" evidence="1">
    <location>
        <begin position="252"/>
        <end position="307"/>
    </location>
</feature>
<feature type="compositionally biased region" description="Polar residues" evidence="2">
    <location>
        <begin position="151"/>
        <end position="161"/>
    </location>
</feature>
<dbReference type="AlphaFoldDB" id="A0A179HAR1"/>
<dbReference type="Proteomes" id="UP001287286">
    <property type="component" value="Unassembled WGS sequence"/>
</dbReference>
<feature type="region of interest" description="Disordered" evidence="2">
    <location>
        <begin position="146"/>
        <end position="166"/>
    </location>
</feature>
<feature type="compositionally biased region" description="Polar residues" evidence="2">
    <location>
        <begin position="342"/>
        <end position="352"/>
    </location>
</feature>
<gene>
    <name evidence="3" type="ORF">Purlil1_12036</name>
    <name evidence="4" type="ORF">VFPBJ_01297</name>
</gene>
<evidence type="ECO:0000313" key="5">
    <source>
        <dbReference type="Proteomes" id="UP000078240"/>
    </source>
</evidence>
<evidence type="ECO:0000313" key="6">
    <source>
        <dbReference type="Proteomes" id="UP001287286"/>
    </source>
</evidence>
<evidence type="ECO:0000256" key="1">
    <source>
        <dbReference type="SAM" id="Coils"/>
    </source>
</evidence>
<feature type="compositionally biased region" description="Low complexity" evidence="2">
    <location>
        <begin position="46"/>
        <end position="68"/>
    </location>
</feature>